<organism evidence="3 4">
    <name type="scientific">Paenibacillus oralis</name>
    <dbReference type="NCBI Taxonomy" id="2490856"/>
    <lineage>
        <taxon>Bacteria</taxon>
        <taxon>Bacillati</taxon>
        <taxon>Bacillota</taxon>
        <taxon>Bacilli</taxon>
        <taxon>Bacillales</taxon>
        <taxon>Paenibacillaceae</taxon>
        <taxon>Paenibacillus</taxon>
    </lineage>
</organism>
<feature type="transmembrane region" description="Helical" evidence="1">
    <location>
        <begin position="391"/>
        <end position="413"/>
    </location>
</feature>
<dbReference type="GO" id="GO:0016787">
    <property type="term" value="F:hydrolase activity"/>
    <property type="evidence" value="ECO:0007669"/>
    <property type="project" value="UniProtKB-KW"/>
</dbReference>
<accession>A0A3P3TZC4</accession>
<protein>
    <submittedName>
        <fullName evidence="3">Class A beta-lactamase-related serine hydrolase</fullName>
    </submittedName>
</protein>
<dbReference type="OrthoDB" id="846150at2"/>
<name>A0A3P3TZC4_9BACL</name>
<keyword evidence="3" id="KW-0378">Hydrolase</keyword>
<keyword evidence="1" id="KW-1133">Transmembrane helix</keyword>
<gene>
    <name evidence="3" type="ORF">EHV15_11385</name>
</gene>
<dbReference type="AlphaFoldDB" id="A0A3P3TZC4"/>
<evidence type="ECO:0000313" key="4">
    <source>
        <dbReference type="Proteomes" id="UP000267017"/>
    </source>
</evidence>
<keyword evidence="1" id="KW-0812">Transmembrane</keyword>
<dbReference type="PANTHER" id="PTHR46825:SF9">
    <property type="entry name" value="BETA-LACTAMASE-RELATED DOMAIN-CONTAINING PROTEIN"/>
    <property type="match status" value="1"/>
</dbReference>
<feature type="domain" description="Beta-lactamase-related" evidence="2">
    <location>
        <begin position="48"/>
        <end position="356"/>
    </location>
</feature>
<dbReference type="InterPro" id="IPR050491">
    <property type="entry name" value="AmpC-like"/>
</dbReference>
<dbReference type="Pfam" id="PF00144">
    <property type="entry name" value="Beta-lactamase"/>
    <property type="match status" value="1"/>
</dbReference>
<dbReference type="SUPFAM" id="SSF56601">
    <property type="entry name" value="beta-lactamase/transpeptidase-like"/>
    <property type="match status" value="1"/>
</dbReference>
<dbReference type="Gene3D" id="3.40.710.10">
    <property type="entry name" value="DD-peptidase/beta-lactamase superfamily"/>
    <property type="match status" value="1"/>
</dbReference>
<evidence type="ECO:0000259" key="2">
    <source>
        <dbReference type="Pfam" id="PF00144"/>
    </source>
</evidence>
<keyword evidence="1" id="KW-0472">Membrane</keyword>
<dbReference type="InterPro" id="IPR001466">
    <property type="entry name" value="Beta-lactam-related"/>
</dbReference>
<comment type="caution">
    <text evidence="3">The sequence shown here is derived from an EMBL/GenBank/DDBJ whole genome shotgun (WGS) entry which is preliminary data.</text>
</comment>
<proteinExistence type="predicted"/>
<feature type="transmembrane region" description="Helical" evidence="1">
    <location>
        <begin position="425"/>
        <end position="448"/>
    </location>
</feature>
<evidence type="ECO:0000313" key="3">
    <source>
        <dbReference type="EMBL" id="RRJ63462.1"/>
    </source>
</evidence>
<dbReference type="Proteomes" id="UP000267017">
    <property type="component" value="Unassembled WGS sequence"/>
</dbReference>
<reference evidence="3 4" key="1">
    <citation type="submission" date="2018-11" db="EMBL/GenBank/DDBJ databases">
        <title>Genome sequencing of Paenibacillus sp. KCOM 3021 (= ChDC PVNT-B20).</title>
        <authorList>
            <person name="Kook J.-K."/>
            <person name="Park S.-N."/>
            <person name="Lim Y.K."/>
        </authorList>
    </citation>
    <scope>NUCLEOTIDE SEQUENCE [LARGE SCALE GENOMIC DNA]</scope>
    <source>
        <strain evidence="3 4">KCOM 3021</strain>
    </source>
</reference>
<dbReference type="PANTHER" id="PTHR46825">
    <property type="entry name" value="D-ALANYL-D-ALANINE-CARBOXYPEPTIDASE/ENDOPEPTIDASE AMPH"/>
    <property type="match status" value="1"/>
</dbReference>
<evidence type="ECO:0000256" key="1">
    <source>
        <dbReference type="SAM" id="Phobius"/>
    </source>
</evidence>
<dbReference type="RefSeq" id="WP_128631298.1">
    <property type="nucleotide sequence ID" value="NZ_RRCN01000001.1"/>
</dbReference>
<dbReference type="InterPro" id="IPR012338">
    <property type="entry name" value="Beta-lactam/transpept-like"/>
</dbReference>
<sequence>MKSVSNKKRAAASFLKTLLITIAAAVIISAIPVKAGAESHEIDKEQIDAFMLESMTKLQIPGASLAIVKGEQVLFQNGYGISGPDRKPVTAQTPFVIGSVSKSFTALAVMQLADAGKIDLEAPVRQYLPWFRVADEAASAQIRVKHLLHQTSGLSTYDGQVSLTQGGLPIEQHLRNLKQVKLTEPVGTAYQYSNLNYDILGGMIEAVSGVSYGDYIKQNIYAPLGMTHSYASPNSAQELATGYQPVFGLMLPTKMINHEGTVPSGYLVSSAEDMSKYLIAQINQGQFGNTAIVSAQSTALMHTPAALMWGNQYYGMGWSIDKDRNWVYHDGSTENTYSKMIIDGDYGIILLVNSMDFFHIDAYDQITAGIDRILHGEEPVTAGMDTYKKDFLLVAAIALAVLLYLAGSIRGLFRWRAHFKPTKLRIAIQVLSVAFIHALIPLAILFVLPKVLVPWPVIFVFLVGLGHFMYYASIALLTIGALKLLLLAYSIRKQKNGRNPAV</sequence>
<dbReference type="EMBL" id="RRCN01000001">
    <property type="protein sequence ID" value="RRJ63462.1"/>
    <property type="molecule type" value="Genomic_DNA"/>
</dbReference>
<feature type="transmembrane region" description="Helical" evidence="1">
    <location>
        <begin position="468"/>
        <end position="489"/>
    </location>
</feature>
<keyword evidence="4" id="KW-1185">Reference proteome</keyword>